<feature type="signal peptide" evidence="1">
    <location>
        <begin position="1"/>
        <end position="20"/>
    </location>
</feature>
<keyword evidence="1" id="KW-0732">Signal</keyword>
<comment type="caution">
    <text evidence="2">The sequence shown here is derived from an EMBL/GenBank/DDBJ whole genome shotgun (WGS) entry which is preliminary data.</text>
</comment>
<accession>A0A2P7SDK8</accession>
<gene>
    <name evidence="2" type="ORF">C7I84_11465</name>
</gene>
<dbReference type="OrthoDB" id="8094980at2"/>
<dbReference type="AlphaFoldDB" id="A0A2P7SDK8"/>
<organism evidence="2 3">
    <name type="scientific">Kumtagia ephedrae</name>
    <dbReference type="NCBI Taxonomy" id="2116701"/>
    <lineage>
        <taxon>Bacteria</taxon>
        <taxon>Pseudomonadati</taxon>
        <taxon>Pseudomonadota</taxon>
        <taxon>Alphaproteobacteria</taxon>
        <taxon>Hyphomicrobiales</taxon>
        <taxon>Phyllobacteriaceae</taxon>
        <taxon>Kumtagia</taxon>
    </lineage>
</organism>
<evidence type="ECO:0000313" key="3">
    <source>
        <dbReference type="Proteomes" id="UP000241229"/>
    </source>
</evidence>
<dbReference type="Proteomes" id="UP000241229">
    <property type="component" value="Unassembled WGS sequence"/>
</dbReference>
<evidence type="ECO:0000313" key="2">
    <source>
        <dbReference type="EMBL" id="PSJ60584.1"/>
    </source>
</evidence>
<keyword evidence="3" id="KW-1185">Reference proteome</keyword>
<dbReference type="EMBL" id="PXYK01000009">
    <property type="protein sequence ID" value="PSJ60584.1"/>
    <property type="molecule type" value="Genomic_DNA"/>
</dbReference>
<evidence type="ECO:0008006" key="4">
    <source>
        <dbReference type="Google" id="ProtNLM"/>
    </source>
</evidence>
<dbReference type="RefSeq" id="WP_106772319.1">
    <property type="nucleotide sequence ID" value="NZ_PXYK01000009.1"/>
</dbReference>
<feature type="chain" id="PRO_5015137344" description="Antifreeze protein" evidence="1">
    <location>
        <begin position="21"/>
        <end position="111"/>
    </location>
</feature>
<evidence type="ECO:0000256" key="1">
    <source>
        <dbReference type="SAM" id="SignalP"/>
    </source>
</evidence>
<protein>
    <recommendedName>
        <fullName evidence="4">Antifreeze protein</fullName>
    </recommendedName>
</protein>
<name>A0A2P7SDK8_9HYPH</name>
<proteinExistence type="predicted"/>
<sequence>MRKLCLAAALLLATLAPAGAAPPAPLAGAGQTDVVQVRGCHADVRRHYVPQYGRSVAHYHRRNCRPVRAGMAPPIRRDCHRDVRVHRINGVLVRHRHVGPYCAVRVVRRFN</sequence>
<reference evidence="2 3" key="1">
    <citation type="submission" date="2018-03" db="EMBL/GenBank/DDBJ databases">
        <title>The draft genome of Mesorhizobium sp. 6GN-30.</title>
        <authorList>
            <person name="Liu L."/>
            <person name="Li L."/>
            <person name="Wang T."/>
            <person name="Zhang X."/>
            <person name="Liang L."/>
        </authorList>
    </citation>
    <scope>NUCLEOTIDE SEQUENCE [LARGE SCALE GENOMIC DNA]</scope>
    <source>
        <strain evidence="2 3">6GN30</strain>
    </source>
</reference>